<name>A0AAU9EVR2_DROMD</name>
<organism evidence="1 2">
    <name type="scientific">Drosophila madeirensis</name>
    <name type="common">Fruit fly</name>
    <dbReference type="NCBI Taxonomy" id="30013"/>
    <lineage>
        <taxon>Eukaryota</taxon>
        <taxon>Metazoa</taxon>
        <taxon>Ecdysozoa</taxon>
        <taxon>Arthropoda</taxon>
        <taxon>Hexapoda</taxon>
        <taxon>Insecta</taxon>
        <taxon>Pterygota</taxon>
        <taxon>Neoptera</taxon>
        <taxon>Endopterygota</taxon>
        <taxon>Diptera</taxon>
        <taxon>Brachycera</taxon>
        <taxon>Muscomorpha</taxon>
        <taxon>Ephydroidea</taxon>
        <taxon>Drosophilidae</taxon>
        <taxon>Drosophila</taxon>
        <taxon>Sophophora</taxon>
    </lineage>
</organism>
<dbReference type="EMBL" id="AP029263">
    <property type="protein sequence ID" value="BFF91061.1"/>
    <property type="molecule type" value="Genomic_DNA"/>
</dbReference>
<evidence type="ECO:0008006" key="3">
    <source>
        <dbReference type="Google" id="ProtNLM"/>
    </source>
</evidence>
<dbReference type="GO" id="GO:0003676">
    <property type="term" value="F:nucleic acid binding"/>
    <property type="evidence" value="ECO:0007669"/>
    <property type="project" value="InterPro"/>
</dbReference>
<evidence type="ECO:0000313" key="2">
    <source>
        <dbReference type="Proteomes" id="UP001500889"/>
    </source>
</evidence>
<sequence length="248" mass="28067">MVLVPAARGIVQALMRSNTFEEIAQIMECDVESVVSCIKECQLVEGNTATFKLPTKPATVRRPHKVADNVVEQILRDHPSYTSLDVQRQLASQHGIEMNRRTLQRRVSDIKSKAVPAKNVGLSVDARNRRVDWALAHQDWTVRDWRNVFNMDDQKFVDGSPPKQIFVDTLVGPEGSNSSDLSLREQLMAIIQPKIEAQAPKNVHEFRAVLYDAWHSDQEMVDKIEQLYESMPGRVQLVLLSGGDKIKL</sequence>
<reference evidence="1 2" key="1">
    <citation type="submission" date="2024-02" db="EMBL/GenBank/DDBJ databases">
        <title>A chromosome-level genome assembly of Drosophila madeirensis, a fruit fly species endemic to Madeira island.</title>
        <authorList>
            <person name="Tomihara K."/>
            <person name="Llopart A."/>
            <person name="Yamamoto D."/>
        </authorList>
    </citation>
    <scope>NUCLEOTIDE SEQUENCE [LARGE SCALE GENOMIC DNA]</scope>
    <source>
        <strain evidence="1 2">RF1</strain>
    </source>
</reference>
<dbReference type="Gene3D" id="3.30.420.10">
    <property type="entry name" value="Ribonuclease H-like superfamily/Ribonuclease H"/>
    <property type="match status" value="1"/>
</dbReference>
<dbReference type="InterPro" id="IPR036397">
    <property type="entry name" value="RNaseH_sf"/>
</dbReference>
<dbReference type="Proteomes" id="UP001500889">
    <property type="component" value="Chromosome O"/>
</dbReference>
<protein>
    <recommendedName>
        <fullName evidence="3">Transposase Tc1-like domain-containing protein</fullName>
    </recommendedName>
</protein>
<evidence type="ECO:0000313" key="1">
    <source>
        <dbReference type="EMBL" id="BFF91061.1"/>
    </source>
</evidence>
<keyword evidence="2" id="KW-1185">Reference proteome</keyword>
<gene>
    <name evidence="1" type="ORF">DMAD_09431</name>
</gene>
<dbReference type="AlphaFoldDB" id="A0AAU9EVR2"/>
<proteinExistence type="predicted"/>
<accession>A0AAU9EVR2</accession>